<dbReference type="OrthoDB" id="9811959at2"/>
<dbReference type="Proteomes" id="UP000002774">
    <property type="component" value="Chromosome"/>
</dbReference>
<sequence>MAFRFKVLHVWQKTLGLADEINKLTKSFPIDNLKVIAPPIMLVANATVPGEAKGLNGQTKAGLEQFLRTCAQIGNRS</sequence>
<gene>
    <name evidence="1" type="ORF">Mucpa_5496</name>
</gene>
<proteinExistence type="predicted"/>
<dbReference type="EMBL" id="CM001403">
    <property type="protein sequence ID" value="EHQ29568.1"/>
    <property type="molecule type" value="Genomic_DNA"/>
</dbReference>
<protein>
    <submittedName>
        <fullName evidence="1">Uncharacterized protein</fullName>
    </submittedName>
</protein>
<dbReference type="InterPro" id="IPR036583">
    <property type="entry name" value="23S_rRNA_IVS_sf"/>
</dbReference>
<evidence type="ECO:0000313" key="2">
    <source>
        <dbReference type="Proteomes" id="UP000002774"/>
    </source>
</evidence>
<dbReference type="RefSeq" id="WP_008510851.1">
    <property type="nucleotide sequence ID" value="NZ_CM001403.1"/>
</dbReference>
<dbReference type="SUPFAM" id="SSF158446">
    <property type="entry name" value="IVS-encoded protein-like"/>
    <property type="match status" value="1"/>
</dbReference>
<dbReference type="AlphaFoldDB" id="H1YAV9"/>
<keyword evidence="2" id="KW-1185">Reference proteome</keyword>
<accession>H1YAV9</accession>
<evidence type="ECO:0000313" key="1">
    <source>
        <dbReference type="EMBL" id="EHQ29568.1"/>
    </source>
</evidence>
<reference evidence="1" key="1">
    <citation type="submission" date="2011-09" db="EMBL/GenBank/DDBJ databases">
        <title>The permanent draft genome of Mucilaginibacter paludis DSM 18603.</title>
        <authorList>
            <consortium name="US DOE Joint Genome Institute (JGI-PGF)"/>
            <person name="Lucas S."/>
            <person name="Han J."/>
            <person name="Lapidus A."/>
            <person name="Bruce D."/>
            <person name="Goodwin L."/>
            <person name="Pitluck S."/>
            <person name="Peters L."/>
            <person name="Kyrpides N."/>
            <person name="Mavromatis K."/>
            <person name="Ivanova N."/>
            <person name="Mikhailova N."/>
            <person name="Held B."/>
            <person name="Detter J.C."/>
            <person name="Tapia R."/>
            <person name="Han C."/>
            <person name="Land M."/>
            <person name="Hauser L."/>
            <person name="Markowitz V."/>
            <person name="Cheng J.-F."/>
            <person name="Hugenholtz P."/>
            <person name="Woyke T."/>
            <person name="Wu D."/>
            <person name="Tindall B."/>
            <person name="Brambilla E."/>
            <person name="Klenk H.-P."/>
            <person name="Eisen J.A."/>
        </authorList>
    </citation>
    <scope>NUCLEOTIDE SEQUENCE [LARGE SCALE GENOMIC DNA]</scope>
    <source>
        <strain evidence="1">DSM 18603</strain>
    </source>
</reference>
<name>H1YAV9_9SPHI</name>
<organism evidence="1 2">
    <name type="scientific">Mucilaginibacter paludis DSM 18603</name>
    <dbReference type="NCBI Taxonomy" id="714943"/>
    <lineage>
        <taxon>Bacteria</taxon>
        <taxon>Pseudomonadati</taxon>
        <taxon>Bacteroidota</taxon>
        <taxon>Sphingobacteriia</taxon>
        <taxon>Sphingobacteriales</taxon>
        <taxon>Sphingobacteriaceae</taxon>
        <taxon>Mucilaginibacter</taxon>
    </lineage>
</organism>
<dbReference type="HOGENOM" id="CLU_2634235_0_0_10"/>